<comment type="caution">
    <text evidence="1">The sequence shown here is derived from an EMBL/GenBank/DDBJ whole genome shotgun (WGS) entry which is preliminary data.</text>
</comment>
<reference evidence="1 2" key="1">
    <citation type="journal article" date="2023" name="Science">
        <title>Complex scaffold remodeling in plant triterpene biosynthesis.</title>
        <authorList>
            <person name="De La Pena R."/>
            <person name="Hodgson H."/>
            <person name="Liu J.C."/>
            <person name="Stephenson M.J."/>
            <person name="Martin A.C."/>
            <person name="Owen C."/>
            <person name="Harkess A."/>
            <person name="Leebens-Mack J."/>
            <person name="Jimenez L.E."/>
            <person name="Osbourn A."/>
            <person name="Sattely E.S."/>
        </authorList>
    </citation>
    <scope>NUCLEOTIDE SEQUENCE [LARGE SCALE GENOMIC DNA]</scope>
    <source>
        <strain evidence="2">cv. JPN11</strain>
        <tissue evidence="1">Leaf</tissue>
    </source>
</reference>
<name>A0ACC1Y3N4_MELAZ</name>
<keyword evidence="2" id="KW-1185">Reference proteome</keyword>
<sequence>MEDHQQVKKTVVGYPANKEQEPFPPMSMPTTAVPSAGSPSNSSTKLDEDDCRRVYVIVFTMLFMLFICFIPLFSAVSSSRLPNFEINQLVVFPFSVSSSNNLTTNWALSISVIKKDTYSHNRVYCEDGTASVFYKDENISTASVKPFFIYREHKVLVPVNSGVSTTHINGSVADAIVADWKNGAVKFTVVMNLTARIIHSSSGDGKSLGELTVSCKDIRVVFSSRMKNAGTMLAESRKCKARFV</sequence>
<accession>A0ACC1Y3N4</accession>
<evidence type="ECO:0000313" key="1">
    <source>
        <dbReference type="EMBL" id="KAJ4717619.1"/>
    </source>
</evidence>
<evidence type="ECO:0000313" key="2">
    <source>
        <dbReference type="Proteomes" id="UP001164539"/>
    </source>
</evidence>
<proteinExistence type="predicted"/>
<dbReference type="EMBL" id="CM051399">
    <property type="protein sequence ID" value="KAJ4717619.1"/>
    <property type="molecule type" value="Genomic_DNA"/>
</dbReference>
<gene>
    <name evidence="1" type="ORF">OWV82_012474</name>
</gene>
<dbReference type="Proteomes" id="UP001164539">
    <property type="component" value="Chromosome 6"/>
</dbReference>
<protein>
    <submittedName>
        <fullName evidence="1">Late embryogenesis abundant protein</fullName>
    </submittedName>
</protein>
<organism evidence="1 2">
    <name type="scientific">Melia azedarach</name>
    <name type="common">Chinaberry tree</name>
    <dbReference type="NCBI Taxonomy" id="155640"/>
    <lineage>
        <taxon>Eukaryota</taxon>
        <taxon>Viridiplantae</taxon>
        <taxon>Streptophyta</taxon>
        <taxon>Embryophyta</taxon>
        <taxon>Tracheophyta</taxon>
        <taxon>Spermatophyta</taxon>
        <taxon>Magnoliopsida</taxon>
        <taxon>eudicotyledons</taxon>
        <taxon>Gunneridae</taxon>
        <taxon>Pentapetalae</taxon>
        <taxon>rosids</taxon>
        <taxon>malvids</taxon>
        <taxon>Sapindales</taxon>
        <taxon>Meliaceae</taxon>
        <taxon>Melia</taxon>
    </lineage>
</organism>